<gene>
    <name evidence="1" type="ORF">E7Z73_01460</name>
</gene>
<dbReference type="EMBL" id="SUTE01000009">
    <property type="protein sequence ID" value="MBE6504400.1"/>
    <property type="molecule type" value="Genomic_DNA"/>
</dbReference>
<dbReference type="AlphaFoldDB" id="A0A8T3VI77"/>
<proteinExistence type="predicted"/>
<reference evidence="1" key="1">
    <citation type="submission" date="2019-04" db="EMBL/GenBank/DDBJ databases">
        <title>Evolution of Biomass-Degrading Anaerobic Consortia Revealed by Metagenomics.</title>
        <authorList>
            <person name="Peng X."/>
        </authorList>
    </citation>
    <scope>NUCLEOTIDE SEQUENCE</scope>
    <source>
        <strain evidence="1">SIG12</strain>
    </source>
</reference>
<organism evidence="1 2">
    <name type="scientific">Methanobrevibacter millerae</name>
    <dbReference type="NCBI Taxonomy" id="230361"/>
    <lineage>
        <taxon>Archaea</taxon>
        <taxon>Methanobacteriati</taxon>
        <taxon>Methanobacteriota</taxon>
        <taxon>Methanomada group</taxon>
        <taxon>Methanobacteria</taxon>
        <taxon>Methanobacteriales</taxon>
        <taxon>Methanobacteriaceae</taxon>
        <taxon>Methanobrevibacter</taxon>
    </lineage>
</organism>
<dbReference type="Proteomes" id="UP000762703">
    <property type="component" value="Unassembled WGS sequence"/>
</dbReference>
<comment type="caution">
    <text evidence="1">The sequence shown here is derived from an EMBL/GenBank/DDBJ whole genome shotgun (WGS) entry which is preliminary data.</text>
</comment>
<accession>A0A8T3VI77</accession>
<evidence type="ECO:0000313" key="1">
    <source>
        <dbReference type="EMBL" id="MBE6504400.1"/>
    </source>
</evidence>
<evidence type="ECO:0000313" key="2">
    <source>
        <dbReference type="Proteomes" id="UP000762703"/>
    </source>
</evidence>
<sequence length="166" mass="18259">MNKKLIAILVLALLIVGGVYLYSAGMLNSLFGISEINGVVFKIPEGYSENNTDSNGIHDGYVSKRFSNNGSHISIDVYNNTNNSKKLPDKGNVLLLGGAISSDISSANIIDNITWEEKEISGHKGMFGVQHLQNRVPYQFVYLDGDKYVSISLNNQSVLEKLFDNK</sequence>
<name>A0A8T3VI77_9EURY</name>
<dbReference type="RefSeq" id="WP_303736047.1">
    <property type="nucleotide sequence ID" value="NZ_SUTE01000009.1"/>
</dbReference>
<protein>
    <submittedName>
        <fullName evidence="1">Uncharacterized protein</fullName>
    </submittedName>
</protein>